<dbReference type="GO" id="GO:0001530">
    <property type="term" value="F:lipopolysaccharide binding"/>
    <property type="evidence" value="ECO:0007669"/>
    <property type="project" value="TreeGrafter"/>
</dbReference>
<dbReference type="STRING" id="650891.SAMN05216203_1111"/>
<organism evidence="7 8">
    <name type="scientific">Marinobacter daqiaonensis</name>
    <dbReference type="NCBI Taxonomy" id="650891"/>
    <lineage>
        <taxon>Bacteria</taxon>
        <taxon>Pseudomonadati</taxon>
        <taxon>Pseudomonadota</taxon>
        <taxon>Gammaproteobacteria</taxon>
        <taxon>Pseudomonadales</taxon>
        <taxon>Marinobacteraceae</taxon>
        <taxon>Marinobacter</taxon>
    </lineage>
</organism>
<evidence type="ECO:0000256" key="3">
    <source>
        <dbReference type="ARBA" id="ARBA00023139"/>
    </source>
</evidence>
<comment type="similarity">
    <text evidence="6">Belongs to the LptE lipoprotein family.</text>
</comment>
<dbReference type="GO" id="GO:0015920">
    <property type="term" value="P:lipopolysaccharide transport"/>
    <property type="evidence" value="ECO:0007669"/>
    <property type="project" value="TreeGrafter"/>
</dbReference>
<evidence type="ECO:0000256" key="2">
    <source>
        <dbReference type="ARBA" id="ARBA00023136"/>
    </source>
</evidence>
<comment type="subcellular location">
    <subcellularLocation>
        <location evidence="6">Cell outer membrane</location>
        <topology evidence="6">Lipid-anchor</topology>
    </subcellularLocation>
</comment>
<evidence type="ECO:0000256" key="4">
    <source>
        <dbReference type="ARBA" id="ARBA00023237"/>
    </source>
</evidence>
<dbReference type="HAMAP" id="MF_01186">
    <property type="entry name" value="LPS_assembly_LptE"/>
    <property type="match status" value="1"/>
</dbReference>
<evidence type="ECO:0000256" key="5">
    <source>
        <dbReference type="ARBA" id="ARBA00023288"/>
    </source>
</evidence>
<accession>A0A1I6HCS4</accession>
<comment type="subunit">
    <text evidence="6">Component of the lipopolysaccharide transport and assembly complex. Interacts with LptD.</text>
</comment>
<dbReference type="Proteomes" id="UP000198644">
    <property type="component" value="Unassembled WGS sequence"/>
</dbReference>
<keyword evidence="3 6" id="KW-0564">Palmitate</keyword>
<keyword evidence="1 6" id="KW-0732">Signal</keyword>
<keyword evidence="5 6" id="KW-0449">Lipoprotein</keyword>
<proteinExistence type="inferred from homology"/>
<keyword evidence="2 6" id="KW-0472">Membrane</keyword>
<protein>
    <recommendedName>
        <fullName evidence="6">LPS-assembly lipoprotein LptE</fullName>
    </recommendedName>
</protein>
<sequence length="182" mass="20221">MTRYARNLSLIVLAVALGGCGFQLRGSSPVPEALQPLWVDCHDSVPFPLCQAVRAQVGAVAESRQDASYALSLGDFRQRQRTSAITLQGEAAEYDLRQTVTIVLLTRDGNPLLEETEVGASQAYRFDETSVLAKRRERQEIERQLYDNLARQISFRLSPFDQGRIDRTLEAGGEQPPGDSRP</sequence>
<dbReference type="Gene3D" id="3.30.160.150">
    <property type="entry name" value="Lipoprotein like domain"/>
    <property type="match status" value="1"/>
</dbReference>
<dbReference type="PANTHER" id="PTHR38098">
    <property type="entry name" value="LPS-ASSEMBLY LIPOPROTEIN LPTE"/>
    <property type="match status" value="1"/>
</dbReference>
<dbReference type="GO" id="GO:0043165">
    <property type="term" value="P:Gram-negative-bacterium-type cell outer membrane assembly"/>
    <property type="evidence" value="ECO:0007669"/>
    <property type="project" value="UniProtKB-UniRule"/>
</dbReference>
<dbReference type="PROSITE" id="PS51257">
    <property type="entry name" value="PROKAR_LIPOPROTEIN"/>
    <property type="match status" value="1"/>
</dbReference>
<dbReference type="InterPro" id="IPR007485">
    <property type="entry name" value="LPS_assembly_LptE"/>
</dbReference>
<dbReference type="AlphaFoldDB" id="A0A1I6HCS4"/>
<reference evidence="7 8" key="1">
    <citation type="submission" date="2016-10" db="EMBL/GenBank/DDBJ databases">
        <authorList>
            <person name="de Groot N.N."/>
        </authorList>
    </citation>
    <scope>NUCLEOTIDE SEQUENCE [LARGE SCALE GENOMIC DNA]</scope>
    <source>
        <strain evidence="7 8">CGMCC 1.9167</strain>
    </source>
</reference>
<keyword evidence="4 6" id="KW-0998">Cell outer membrane</keyword>
<name>A0A1I6HCS4_9GAMM</name>
<gene>
    <name evidence="6" type="primary">lptE</name>
    <name evidence="7" type="ORF">SAMN05216203_1111</name>
</gene>
<evidence type="ECO:0000256" key="6">
    <source>
        <dbReference type="HAMAP-Rule" id="MF_01186"/>
    </source>
</evidence>
<dbReference type="GO" id="GO:1990351">
    <property type="term" value="C:transporter complex"/>
    <property type="evidence" value="ECO:0007669"/>
    <property type="project" value="TreeGrafter"/>
</dbReference>
<comment type="function">
    <text evidence="6">Together with LptD, is involved in the assembly of lipopolysaccharide (LPS) at the surface of the outer membrane. Required for the proper assembly of LptD. Binds LPS and may serve as the LPS recognition site at the outer membrane.</text>
</comment>
<dbReference type="OrthoDB" id="7349153at2"/>
<dbReference type="RefSeq" id="WP_092013365.1">
    <property type="nucleotide sequence ID" value="NZ_FOYW01000001.1"/>
</dbReference>
<dbReference type="GO" id="GO:0009279">
    <property type="term" value="C:cell outer membrane"/>
    <property type="evidence" value="ECO:0007669"/>
    <property type="project" value="UniProtKB-SubCell"/>
</dbReference>
<evidence type="ECO:0000313" key="8">
    <source>
        <dbReference type="Proteomes" id="UP000198644"/>
    </source>
</evidence>
<dbReference type="PANTHER" id="PTHR38098:SF1">
    <property type="entry name" value="LPS-ASSEMBLY LIPOPROTEIN LPTE"/>
    <property type="match status" value="1"/>
</dbReference>
<dbReference type="EMBL" id="FOYW01000001">
    <property type="protein sequence ID" value="SFR52253.1"/>
    <property type="molecule type" value="Genomic_DNA"/>
</dbReference>
<keyword evidence="8" id="KW-1185">Reference proteome</keyword>
<dbReference type="Pfam" id="PF04390">
    <property type="entry name" value="LptE"/>
    <property type="match status" value="1"/>
</dbReference>
<evidence type="ECO:0000256" key="1">
    <source>
        <dbReference type="ARBA" id="ARBA00022729"/>
    </source>
</evidence>
<evidence type="ECO:0000313" key="7">
    <source>
        <dbReference type="EMBL" id="SFR52253.1"/>
    </source>
</evidence>